<evidence type="ECO:0000313" key="2">
    <source>
        <dbReference type="Proteomes" id="UP000178943"/>
    </source>
</evidence>
<name>A0A1F5VQU8_9BACT</name>
<dbReference type="EMBL" id="MFGW01000102">
    <property type="protein sequence ID" value="OGF65852.1"/>
    <property type="molecule type" value="Genomic_DNA"/>
</dbReference>
<dbReference type="AlphaFoldDB" id="A0A1F5VQU8"/>
<reference evidence="1 2" key="1">
    <citation type="journal article" date="2016" name="Nat. Commun.">
        <title>Thousands of microbial genomes shed light on interconnected biogeochemical processes in an aquifer system.</title>
        <authorList>
            <person name="Anantharaman K."/>
            <person name="Brown C.T."/>
            <person name="Hug L.A."/>
            <person name="Sharon I."/>
            <person name="Castelle C.J."/>
            <person name="Probst A.J."/>
            <person name="Thomas B.C."/>
            <person name="Singh A."/>
            <person name="Wilkins M.J."/>
            <person name="Karaoz U."/>
            <person name="Brodie E.L."/>
            <person name="Williams K.H."/>
            <person name="Hubbard S.S."/>
            <person name="Banfield J.F."/>
        </authorList>
    </citation>
    <scope>NUCLEOTIDE SEQUENCE [LARGE SCALE GENOMIC DNA]</scope>
</reference>
<dbReference type="STRING" id="1817863.A2Y62_10525"/>
<evidence type="ECO:0000313" key="1">
    <source>
        <dbReference type="EMBL" id="OGF65852.1"/>
    </source>
</evidence>
<accession>A0A1F5VQU8</accession>
<proteinExistence type="predicted"/>
<comment type="caution">
    <text evidence="1">The sequence shown here is derived from an EMBL/GenBank/DDBJ whole genome shotgun (WGS) entry which is preliminary data.</text>
</comment>
<protein>
    <submittedName>
        <fullName evidence="1">Uncharacterized protein</fullName>
    </submittedName>
</protein>
<sequence>MGKPLAESWFYSDYSNTKLDDRLIFNDDRVIDINIQTKQELRNIKIGMYKKEVLKYVSYPLYKNWAYSMKIKDVSYKQRNIKFKNGSVINIYHELYAD</sequence>
<gene>
    <name evidence="1" type="ORF">A2Y62_10525</name>
</gene>
<dbReference type="Proteomes" id="UP000178943">
    <property type="component" value="Unassembled WGS sequence"/>
</dbReference>
<organism evidence="1 2">
    <name type="scientific">Candidatus Fischerbacteria bacterium RBG_13_37_8</name>
    <dbReference type="NCBI Taxonomy" id="1817863"/>
    <lineage>
        <taxon>Bacteria</taxon>
        <taxon>Candidatus Fischeribacteriota</taxon>
    </lineage>
</organism>